<keyword evidence="1" id="KW-0812">Transmembrane</keyword>
<dbReference type="RefSeq" id="WP_193774393.1">
    <property type="nucleotide sequence ID" value="NZ_CAJXUH010000008.1"/>
</dbReference>
<gene>
    <name evidence="2" type="ORF">HYG85_05300</name>
</gene>
<evidence type="ECO:0000313" key="2">
    <source>
        <dbReference type="EMBL" id="QUH28364.1"/>
    </source>
</evidence>
<accession>A0A8J8M8Q9</accession>
<protein>
    <submittedName>
        <fullName evidence="2">Uncharacterized protein</fullName>
    </submittedName>
</protein>
<proteinExistence type="predicted"/>
<feature type="transmembrane region" description="Helical" evidence="1">
    <location>
        <begin position="6"/>
        <end position="26"/>
    </location>
</feature>
<keyword evidence="1" id="KW-1133">Transmembrane helix</keyword>
<organism evidence="2 3">
    <name type="scientific">Vallitalea guaymasensis</name>
    <dbReference type="NCBI Taxonomy" id="1185412"/>
    <lineage>
        <taxon>Bacteria</taxon>
        <taxon>Bacillati</taxon>
        <taxon>Bacillota</taxon>
        <taxon>Clostridia</taxon>
        <taxon>Lachnospirales</taxon>
        <taxon>Vallitaleaceae</taxon>
        <taxon>Vallitalea</taxon>
    </lineage>
</organism>
<dbReference type="EMBL" id="CP058561">
    <property type="protein sequence ID" value="QUH28364.1"/>
    <property type="molecule type" value="Genomic_DNA"/>
</dbReference>
<dbReference type="Proteomes" id="UP000677305">
    <property type="component" value="Chromosome"/>
</dbReference>
<evidence type="ECO:0000256" key="1">
    <source>
        <dbReference type="SAM" id="Phobius"/>
    </source>
</evidence>
<dbReference type="KEGG" id="vgu:HYG85_05300"/>
<evidence type="ECO:0000313" key="3">
    <source>
        <dbReference type="Proteomes" id="UP000677305"/>
    </source>
</evidence>
<keyword evidence="1" id="KW-0472">Membrane</keyword>
<sequence length="47" mass="5535">MKYKRILIVAIMLVLVLVSVMTYMYLNKETDISYQGTFVNRTFNQKG</sequence>
<name>A0A8J8M8Q9_9FIRM</name>
<reference evidence="2 3" key="1">
    <citation type="submission" date="2020-07" db="EMBL/GenBank/DDBJ databases">
        <title>Vallitalea guaymasensis genome.</title>
        <authorList>
            <person name="Postec A."/>
        </authorList>
    </citation>
    <scope>NUCLEOTIDE SEQUENCE [LARGE SCALE GENOMIC DNA]</scope>
    <source>
        <strain evidence="2 3">Ra1766G1</strain>
    </source>
</reference>
<keyword evidence="3" id="KW-1185">Reference proteome</keyword>
<dbReference type="AlphaFoldDB" id="A0A8J8M8Q9"/>